<name>A0AAD8E4D3_DIPPU</name>
<reference evidence="1" key="1">
    <citation type="journal article" date="2023" name="IScience">
        <title>Live-bearing cockroach genome reveals convergent evolutionary mechanisms linked to viviparity in insects and beyond.</title>
        <authorList>
            <person name="Fouks B."/>
            <person name="Harrison M.C."/>
            <person name="Mikhailova A.A."/>
            <person name="Marchal E."/>
            <person name="English S."/>
            <person name="Carruthers M."/>
            <person name="Jennings E.C."/>
            <person name="Chiamaka E.L."/>
            <person name="Frigard R.A."/>
            <person name="Pippel M."/>
            <person name="Attardo G.M."/>
            <person name="Benoit J.B."/>
            <person name="Bornberg-Bauer E."/>
            <person name="Tobe S.S."/>
        </authorList>
    </citation>
    <scope>NUCLEOTIDE SEQUENCE</scope>
    <source>
        <strain evidence="1">Stay&amp;Tobe</strain>
    </source>
</reference>
<sequence length="116" mass="13122">MEAREIISRYSVGPAAINNKCYTRGPRNVTNDNSSSSSQTLNKQCQRVLCGVYDYMKENNIERELVTETSKAVQLSRQMIIISNATSDFQIIDKSTMSRSDEWIYLGNLEIKSGIC</sequence>
<dbReference type="AlphaFoldDB" id="A0AAD8E4D3"/>
<proteinExistence type="predicted"/>
<comment type="caution">
    <text evidence="1">The sequence shown here is derived from an EMBL/GenBank/DDBJ whole genome shotgun (WGS) entry which is preliminary data.</text>
</comment>
<protein>
    <submittedName>
        <fullName evidence="1">Uncharacterized protein</fullName>
    </submittedName>
</protein>
<keyword evidence="2" id="KW-1185">Reference proteome</keyword>
<dbReference type="EMBL" id="JASPKZ010009807">
    <property type="protein sequence ID" value="KAJ9576177.1"/>
    <property type="molecule type" value="Genomic_DNA"/>
</dbReference>
<reference evidence="1" key="2">
    <citation type="submission" date="2023-05" db="EMBL/GenBank/DDBJ databases">
        <authorList>
            <person name="Fouks B."/>
        </authorList>
    </citation>
    <scope>NUCLEOTIDE SEQUENCE</scope>
    <source>
        <strain evidence="1">Stay&amp;Tobe</strain>
        <tissue evidence="1">Testes</tissue>
    </source>
</reference>
<evidence type="ECO:0000313" key="1">
    <source>
        <dbReference type="EMBL" id="KAJ9576177.1"/>
    </source>
</evidence>
<dbReference type="Proteomes" id="UP001233999">
    <property type="component" value="Unassembled WGS sequence"/>
</dbReference>
<organism evidence="1 2">
    <name type="scientific">Diploptera punctata</name>
    <name type="common">Pacific beetle cockroach</name>
    <dbReference type="NCBI Taxonomy" id="6984"/>
    <lineage>
        <taxon>Eukaryota</taxon>
        <taxon>Metazoa</taxon>
        <taxon>Ecdysozoa</taxon>
        <taxon>Arthropoda</taxon>
        <taxon>Hexapoda</taxon>
        <taxon>Insecta</taxon>
        <taxon>Pterygota</taxon>
        <taxon>Neoptera</taxon>
        <taxon>Polyneoptera</taxon>
        <taxon>Dictyoptera</taxon>
        <taxon>Blattodea</taxon>
        <taxon>Blaberoidea</taxon>
        <taxon>Blaberidae</taxon>
        <taxon>Diplopterinae</taxon>
        <taxon>Diploptera</taxon>
    </lineage>
</organism>
<evidence type="ECO:0000313" key="2">
    <source>
        <dbReference type="Proteomes" id="UP001233999"/>
    </source>
</evidence>
<accession>A0AAD8E4D3</accession>
<gene>
    <name evidence="1" type="ORF">L9F63_006999</name>
</gene>